<evidence type="ECO:0000313" key="1">
    <source>
        <dbReference type="EMBL" id="MDN5213247.1"/>
    </source>
</evidence>
<dbReference type="EMBL" id="JAUJEB010000002">
    <property type="protein sequence ID" value="MDN5213247.1"/>
    <property type="molecule type" value="Genomic_DNA"/>
</dbReference>
<proteinExistence type="predicted"/>
<organism evidence="1 2">
    <name type="scientific">Agaribacillus aureus</name>
    <dbReference type="NCBI Taxonomy" id="3051825"/>
    <lineage>
        <taxon>Bacteria</taxon>
        <taxon>Pseudomonadati</taxon>
        <taxon>Bacteroidota</taxon>
        <taxon>Cytophagia</taxon>
        <taxon>Cytophagales</taxon>
        <taxon>Splendidivirgaceae</taxon>
        <taxon>Agaribacillus</taxon>
    </lineage>
</organism>
<name>A0ABT8L672_9BACT</name>
<reference evidence="1" key="1">
    <citation type="submission" date="2023-06" db="EMBL/GenBank/DDBJ databases">
        <title>Genomic of Agaribacillus aureum.</title>
        <authorList>
            <person name="Wang G."/>
        </authorList>
    </citation>
    <scope>NUCLEOTIDE SEQUENCE</scope>
    <source>
        <strain evidence="1">BMA12</strain>
    </source>
</reference>
<dbReference type="RefSeq" id="WP_346758586.1">
    <property type="nucleotide sequence ID" value="NZ_JAUJEB010000002.1"/>
</dbReference>
<evidence type="ECO:0008006" key="3">
    <source>
        <dbReference type="Google" id="ProtNLM"/>
    </source>
</evidence>
<keyword evidence="2" id="KW-1185">Reference proteome</keyword>
<accession>A0ABT8L672</accession>
<sequence>MKFTILYMTAFMLVILSFLLILQSRPSPEAIISGEWAEVSWKYEKINATDNLDFKNYDSEQVKNLLGKDLVIYEAEKWEFLPDGKLKLIGGETIRIADWRIKGRGHILQIRYLDGLQENYNIFHLKHRKMVLNFDADAKVRGIGQLTFTRI</sequence>
<gene>
    <name evidence="1" type="ORF">QQ020_14355</name>
</gene>
<dbReference type="Proteomes" id="UP001172083">
    <property type="component" value="Unassembled WGS sequence"/>
</dbReference>
<comment type="caution">
    <text evidence="1">The sequence shown here is derived from an EMBL/GenBank/DDBJ whole genome shotgun (WGS) entry which is preliminary data.</text>
</comment>
<protein>
    <recommendedName>
        <fullName evidence="3">Lipocalin-like domain-containing protein</fullName>
    </recommendedName>
</protein>
<evidence type="ECO:0000313" key="2">
    <source>
        <dbReference type="Proteomes" id="UP001172083"/>
    </source>
</evidence>